<organism evidence="1 2">
    <name type="scientific">Maribellus comscasis</name>
    <dbReference type="NCBI Taxonomy" id="2681766"/>
    <lineage>
        <taxon>Bacteria</taxon>
        <taxon>Pseudomonadati</taxon>
        <taxon>Bacteroidota</taxon>
        <taxon>Bacteroidia</taxon>
        <taxon>Marinilabiliales</taxon>
        <taxon>Prolixibacteraceae</taxon>
        <taxon>Maribellus</taxon>
    </lineage>
</organism>
<reference evidence="1 2" key="1">
    <citation type="submission" date="2019-11" db="EMBL/GenBank/DDBJ databases">
        <authorList>
            <person name="Zheng R.K."/>
            <person name="Sun C.M."/>
        </authorList>
    </citation>
    <scope>NUCLEOTIDE SEQUENCE [LARGE SCALE GENOMIC DNA]</scope>
    <source>
        <strain evidence="1 2">WC007</strain>
    </source>
</reference>
<dbReference type="KEGG" id="mcos:GM418_26705"/>
<evidence type="ECO:0000313" key="2">
    <source>
        <dbReference type="Proteomes" id="UP000428260"/>
    </source>
</evidence>
<dbReference type="AlphaFoldDB" id="A0A6I6K653"/>
<name>A0A6I6K653_9BACT</name>
<evidence type="ECO:0000313" key="1">
    <source>
        <dbReference type="EMBL" id="QGY47123.1"/>
    </source>
</evidence>
<gene>
    <name evidence="1" type="ORF">GM418_26705</name>
</gene>
<dbReference type="EMBL" id="CP046401">
    <property type="protein sequence ID" value="QGY47123.1"/>
    <property type="molecule type" value="Genomic_DNA"/>
</dbReference>
<sequence length="446" mass="50333">MKTSRRSFLNTTVKAGAAMAVVPGISFSQQSSVKIEVVNPRNRVPVSLIIDDSTTLVNMAYYGIPQFAEVFPENYKQNWRKLPHEIPDSFVREFGEWAIENGVKGKYSIVPYPACTGWVSRFIPGWTERELQNSLNLVREVILPNWDIHPEMISHTRVIDIKTGKPFPHATPEYMENWEWSQNKSADELGAYQAYALNILKEAGLPCEGITTPGGYAGRNQDNLALGTLQAVRDVYGAEIPHYFRDLYTEKDKSVAPQVRFPSGLDTDDPKCVVSILGCTGDWFGGWDGLVPGDVNKFITSDLQQGRMVEVIDSGEPAVMVCHWPGIYYNGEKVGFNILKQVVHRLNQKYDHLTWMKLAEISRYWAAKELTTIEADKKTIRLKAPFAANDFTIKVNGRVRKVKINNQIVLNQVSKKNEIKTNSFYSDNSESLLCFNLEKGVTEISV</sequence>
<dbReference type="RefSeq" id="WP_158870681.1">
    <property type="nucleotide sequence ID" value="NZ_CP046401.1"/>
</dbReference>
<dbReference type="PROSITE" id="PS51318">
    <property type="entry name" value="TAT"/>
    <property type="match status" value="1"/>
</dbReference>
<keyword evidence="2" id="KW-1185">Reference proteome</keyword>
<protein>
    <recommendedName>
        <fullName evidence="3">Twin-arginine translocation signal domain-containing protein</fullName>
    </recommendedName>
</protein>
<evidence type="ECO:0008006" key="3">
    <source>
        <dbReference type="Google" id="ProtNLM"/>
    </source>
</evidence>
<proteinExistence type="predicted"/>
<dbReference type="InterPro" id="IPR006311">
    <property type="entry name" value="TAT_signal"/>
</dbReference>
<accession>A0A6I6K653</accession>
<dbReference type="Proteomes" id="UP000428260">
    <property type="component" value="Chromosome"/>
</dbReference>